<keyword evidence="9" id="KW-1185">Reference proteome</keyword>
<dbReference type="InterPro" id="IPR000821">
    <property type="entry name" value="Ala_racemase"/>
</dbReference>
<dbReference type="FunFam" id="3.20.20.10:FF:000002">
    <property type="entry name" value="Alanine racemase"/>
    <property type="match status" value="1"/>
</dbReference>
<dbReference type="HOGENOM" id="CLU_028393_2_2_0"/>
<feature type="binding site" evidence="4 6">
    <location>
        <position position="319"/>
    </location>
    <ligand>
        <name>substrate</name>
    </ligand>
</feature>
<dbReference type="GO" id="GO:0030632">
    <property type="term" value="P:D-alanine biosynthetic process"/>
    <property type="evidence" value="ECO:0007669"/>
    <property type="project" value="UniProtKB-UniRule"/>
</dbReference>
<dbReference type="AlphaFoldDB" id="S0EX22"/>
<dbReference type="FunCoup" id="S0EX22">
    <property type="interactions" value="301"/>
</dbReference>
<dbReference type="GO" id="GO:0005829">
    <property type="term" value="C:cytosol"/>
    <property type="evidence" value="ECO:0007669"/>
    <property type="project" value="TreeGrafter"/>
</dbReference>
<dbReference type="KEGG" id="ccz:CCALI_02154"/>
<dbReference type="CDD" id="cd00430">
    <property type="entry name" value="PLPDE_III_AR"/>
    <property type="match status" value="1"/>
</dbReference>
<dbReference type="EMBL" id="HF951689">
    <property type="protein sequence ID" value="CCW35961.1"/>
    <property type="molecule type" value="Genomic_DNA"/>
</dbReference>
<evidence type="ECO:0000256" key="5">
    <source>
        <dbReference type="PIRSR" id="PIRSR600821-50"/>
    </source>
</evidence>
<evidence type="ECO:0000313" key="8">
    <source>
        <dbReference type="EMBL" id="CCW35961.1"/>
    </source>
</evidence>
<comment type="pathway">
    <text evidence="4">Amino-acid biosynthesis; D-alanine biosynthesis; D-alanine from L-alanine: step 1/1.</text>
</comment>
<evidence type="ECO:0000313" key="9">
    <source>
        <dbReference type="Proteomes" id="UP000014227"/>
    </source>
</evidence>
<dbReference type="InterPro" id="IPR011079">
    <property type="entry name" value="Ala_racemase_C"/>
</dbReference>
<comment type="cofactor">
    <cofactor evidence="1 4 5">
        <name>pyridoxal 5'-phosphate</name>
        <dbReference type="ChEBI" id="CHEBI:597326"/>
    </cofactor>
</comment>
<dbReference type="PATRIC" id="fig|1303518.3.peg.2234"/>
<feature type="active site" description="Proton acceptor; specific for D-alanine" evidence="4">
    <location>
        <position position="48"/>
    </location>
</feature>
<name>S0EX22_CHTCT</name>
<dbReference type="Pfam" id="PF00842">
    <property type="entry name" value="Ala_racemase_C"/>
    <property type="match status" value="1"/>
</dbReference>
<feature type="binding site" evidence="4 6">
    <location>
        <position position="141"/>
    </location>
    <ligand>
        <name>substrate</name>
    </ligand>
</feature>
<dbReference type="InParanoid" id="S0EX22"/>
<dbReference type="GO" id="GO:0008784">
    <property type="term" value="F:alanine racemase activity"/>
    <property type="evidence" value="ECO:0007669"/>
    <property type="project" value="UniProtKB-UniRule"/>
</dbReference>
<reference evidence="9" key="1">
    <citation type="submission" date="2013-03" db="EMBL/GenBank/DDBJ databases">
        <title>Genome sequence of Chthonomonas calidirosea, the first sequenced genome from the Armatimonadetes phylum (formally candidate division OP10).</title>
        <authorList>
            <person name="Lee K.C.Y."/>
            <person name="Morgan X.C."/>
            <person name="Dunfield P.F."/>
            <person name="Tamas I."/>
            <person name="Houghton K.M."/>
            <person name="Vyssotski M."/>
            <person name="Ryan J.L.J."/>
            <person name="Lagutin K."/>
            <person name="McDonald I.R."/>
            <person name="Stott M.B."/>
        </authorList>
    </citation>
    <scope>NUCLEOTIDE SEQUENCE [LARGE SCALE GENOMIC DNA]</scope>
    <source>
        <strain evidence="9">DSM 23976 / ICMP 18418 / T49</strain>
    </source>
</reference>
<evidence type="ECO:0000259" key="7">
    <source>
        <dbReference type="SMART" id="SM01005"/>
    </source>
</evidence>
<dbReference type="NCBIfam" id="TIGR00492">
    <property type="entry name" value="alr"/>
    <property type="match status" value="1"/>
</dbReference>
<dbReference type="InterPro" id="IPR020622">
    <property type="entry name" value="Ala_racemase_pyridoxalP-BS"/>
</dbReference>
<dbReference type="PANTHER" id="PTHR30511:SF0">
    <property type="entry name" value="ALANINE RACEMASE, CATABOLIC-RELATED"/>
    <property type="match status" value="1"/>
</dbReference>
<dbReference type="SMART" id="SM01005">
    <property type="entry name" value="Ala_racemase_C"/>
    <property type="match status" value="1"/>
</dbReference>
<comment type="function">
    <text evidence="4">Catalyzes the interconversion of L-alanine and D-alanine. May also act on other amino acids.</text>
</comment>
<evidence type="ECO:0000256" key="6">
    <source>
        <dbReference type="PIRSR" id="PIRSR600821-52"/>
    </source>
</evidence>
<dbReference type="RefSeq" id="WP_016483482.1">
    <property type="nucleotide sequence ID" value="NC_021487.1"/>
</dbReference>
<dbReference type="Gene3D" id="3.20.20.10">
    <property type="entry name" value="Alanine racemase"/>
    <property type="match status" value="1"/>
</dbReference>
<comment type="similarity">
    <text evidence="4">Belongs to the alanine racemase family.</text>
</comment>
<dbReference type="InterPro" id="IPR029066">
    <property type="entry name" value="PLP-binding_barrel"/>
</dbReference>
<dbReference type="HAMAP" id="MF_01201">
    <property type="entry name" value="Ala_racemase"/>
    <property type="match status" value="1"/>
</dbReference>
<comment type="catalytic activity">
    <reaction evidence="4">
        <text>L-alanine = D-alanine</text>
        <dbReference type="Rhea" id="RHEA:20249"/>
        <dbReference type="ChEBI" id="CHEBI:57416"/>
        <dbReference type="ChEBI" id="CHEBI:57972"/>
        <dbReference type="EC" id="5.1.1.1"/>
    </reaction>
</comment>
<evidence type="ECO:0000256" key="4">
    <source>
        <dbReference type="HAMAP-Rule" id="MF_01201"/>
    </source>
</evidence>
<dbReference type="Gene3D" id="2.40.37.10">
    <property type="entry name" value="Lyase, Ornithine Decarboxylase, Chain A, domain 1"/>
    <property type="match status" value="1"/>
</dbReference>
<feature type="domain" description="Alanine racemase C-terminal" evidence="7">
    <location>
        <begin position="250"/>
        <end position="378"/>
    </location>
</feature>
<evidence type="ECO:0000256" key="1">
    <source>
        <dbReference type="ARBA" id="ARBA00001933"/>
    </source>
</evidence>
<evidence type="ECO:0000256" key="3">
    <source>
        <dbReference type="ARBA" id="ARBA00023235"/>
    </source>
</evidence>
<protein>
    <recommendedName>
        <fullName evidence="4">Alanine racemase</fullName>
        <ecNumber evidence="4">5.1.1.1</ecNumber>
    </recommendedName>
</protein>
<keyword evidence="2 4" id="KW-0663">Pyridoxal phosphate</keyword>
<feature type="modified residue" description="N6-(pyridoxal phosphate)lysine" evidence="4 5">
    <location>
        <position position="48"/>
    </location>
</feature>
<evidence type="ECO:0000256" key="2">
    <source>
        <dbReference type="ARBA" id="ARBA00022898"/>
    </source>
</evidence>
<proteinExistence type="inferred from homology"/>
<gene>
    <name evidence="8" type="ORF">CCALI_02154</name>
</gene>
<dbReference type="UniPathway" id="UPA00042">
    <property type="reaction ID" value="UER00497"/>
</dbReference>
<feature type="active site" description="Proton acceptor; specific for L-alanine" evidence="4">
    <location>
        <position position="271"/>
    </location>
</feature>
<dbReference type="eggNOG" id="COG0787">
    <property type="taxonomic scope" value="Bacteria"/>
</dbReference>
<dbReference type="STRING" id="454171.CP488_01939"/>
<dbReference type="PROSITE" id="PS00395">
    <property type="entry name" value="ALANINE_RACEMASE"/>
    <property type="match status" value="1"/>
</dbReference>
<dbReference type="Pfam" id="PF01168">
    <property type="entry name" value="Ala_racemase_N"/>
    <property type="match status" value="1"/>
</dbReference>
<keyword evidence="3 4" id="KW-0413">Isomerase</keyword>
<accession>S0EX22</accession>
<dbReference type="InterPro" id="IPR009006">
    <property type="entry name" value="Ala_racemase/Decarboxylase_C"/>
</dbReference>
<dbReference type="EC" id="5.1.1.1" evidence="4"/>
<dbReference type="OrthoDB" id="9813814at2"/>
<dbReference type="SUPFAM" id="SSF51419">
    <property type="entry name" value="PLP-binding barrel"/>
    <property type="match status" value="1"/>
</dbReference>
<dbReference type="SUPFAM" id="SSF50621">
    <property type="entry name" value="Alanine racemase C-terminal domain-like"/>
    <property type="match status" value="1"/>
</dbReference>
<organism evidence="8 9">
    <name type="scientific">Chthonomonas calidirosea (strain DSM 23976 / ICMP 18418 / T49)</name>
    <dbReference type="NCBI Taxonomy" id="1303518"/>
    <lineage>
        <taxon>Bacteria</taxon>
        <taxon>Bacillati</taxon>
        <taxon>Armatimonadota</taxon>
        <taxon>Chthonomonadia</taxon>
        <taxon>Chthonomonadales</taxon>
        <taxon>Chthonomonadaceae</taxon>
        <taxon>Chthonomonas</taxon>
    </lineage>
</organism>
<dbReference type="PRINTS" id="PR00992">
    <property type="entry name" value="ALARACEMASE"/>
</dbReference>
<dbReference type="InterPro" id="IPR001608">
    <property type="entry name" value="Ala_racemase_N"/>
</dbReference>
<dbReference type="PANTHER" id="PTHR30511">
    <property type="entry name" value="ALANINE RACEMASE"/>
    <property type="match status" value="1"/>
</dbReference>
<dbReference type="Proteomes" id="UP000014227">
    <property type="component" value="Chromosome I"/>
</dbReference>
<sequence length="379" mass="40977">MQDGHAPAVAEDGKTRAWATVHLAAIRANIATLRRIAGPSKEIMAVVKADAYGHGLLAVAKAALEAGVQWLGVATVEEGRCLRRAGITCPIALLCVPAPQEAEWVVQYNLTPLIGSEDVLRALVAAGCREAHLEVDTGMGRAGVLPEEATALWRLAQSRGLAFTGLGTHFADAENPQDELSQKQLECFHWVRSTLEKAGARFRWIHSANSAALLAGLDSESNLVRPGLLVYGILPSTRQNQLWRTQFLPALQLEASIGTVRELPQGHSISYGATHRLTRPSRVATALIGYGDGYPRRLSNQGYMLVHGQKAPILGRICMDQTVLDVTEIPFVQSGDVAVAIGKQGTECLFVEELAKSVGTTEHEITTCLTQRIPRFFEP</sequence>
<dbReference type="GO" id="GO:0030170">
    <property type="term" value="F:pyridoxal phosphate binding"/>
    <property type="evidence" value="ECO:0007669"/>
    <property type="project" value="UniProtKB-UniRule"/>
</dbReference>